<accession>A0ABW4L1U7</accession>
<evidence type="ECO:0000256" key="2">
    <source>
        <dbReference type="ARBA" id="ARBA00022475"/>
    </source>
</evidence>
<feature type="transmembrane region" description="Helical" evidence="9">
    <location>
        <begin position="163"/>
        <end position="182"/>
    </location>
</feature>
<evidence type="ECO:0000256" key="9">
    <source>
        <dbReference type="SAM" id="Phobius"/>
    </source>
</evidence>
<evidence type="ECO:0000313" key="11">
    <source>
        <dbReference type="Proteomes" id="UP001597277"/>
    </source>
</evidence>
<dbReference type="Proteomes" id="UP001597277">
    <property type="component" value="Unassembled WGS sequence"/>
</dbReference>
<feature type="transmembrane region" description="Helical" evidence="9">
    <location>
        <begin position="334"/>
        <end position="355"/>
    </location>
</feature>
<organism evidence="10 11">
    <name type="scientific">Georgenia deserti</name>
    <dbReference type="NCBI Taxonomy" id="2093781"/>
    <lineage>
        <taxon>Bacteria</taxon>
        <taxon>Bacillati</taxon>
        <taxon>Actinomycetota</taxon>
        <taxon>Actinomycetes</taxon>
        <taxon>Micrococcales</taxon>
        <taxon>Bogoriellaceae</taxon>
        <taxon>Georgenia</taxon>
    </lineage>
</organism>
<keyword evidence="6 9" id="KW-1133">Transmembrane helix</keyword>
<protein>
    <submittedName>
        <fullName evidence="10">Glycosyltransferase family 39 protein</fullName>
        <ecNumber evidence="10">2.4.-.-</ecNumber>
    </submittedName>
</protein>
<sequence>MSRLPPAVPALTVAWTLILLSWSLLLPTFRSFDEAAHISGGYALLETGEWPGYQELHLLTWVLDAIPEEHPGYQPITTTSAEPLSFAELRDAAPAGSSDGDVNTIGQHPPGYYALLAGFLAVLPDDVPAHVTVWFLRLTSVALLAPLPLLLGHGARRLRAPPAAVVAAAAGPLLVPQLGALGGTVTNDNLLTAAAAVVTVLAVRIATGDLTRTAAVLTGGALAVALLTKAFALVLVPVVVAAYLLAGRRGGVLRTAAVRLVLAGAVAALGGWWWIANLVRYGTVQPAGHRPALPGGPLDPLEGLGDYWHEAVIRVPVRFFASLSIQIGHQPPPFSYTLTTGLFTVMVVAAVVVLARRASFGLRRADAALLLAPFVGCAAAMIAGTWPLYLRTGEPLGLQGRYLFPGFAGLTLVLALGGPAMLPRRLRSAAAVAVVVAGGVFTGLSMRRVLGFHWAERDSSVIDGLRAIEAWGPAPGWLLWLLALGYLGTLAWVGRSLIAGEALAPQRPPRTAGAASQRDRATPRRR</sequence>
<dbReference type="PANTHER" id="PTHR33908">
    <property type="entry name" value="MANNOSYLTRANSFERASE YKCB-RELATED"/>
    <property type="match status" value="1"/>
</dbReference>
<dbReference type="PANTHER" id="PTHR33908:SF11">
    <property type="entry name" value="MEMBRANE PROTEIN"/>
    <property type="match status" value="1"/>
</dbReference>
<evidence type="ECO:0000313" key="10">
    <source>
        <dbReference type="EMBL" id="MFD1716994.1"/>
    </source>
</evidence>
<comment type="caution">
    <text evidence="10">The sequence shown here is derived from an EMBL/GenBank/DDBJ whole genome shotgun (WGS) entry which is preliminary data.</text>
</comment>
<feature type="transmembrane region" description="Helical" evidence="9">
    <location>
        <begin position="131"/>
        <end position="151"/>
    </location>
</feature>
<keyword evidence="5 9" id="KW-0812">Transmembrane</keyword>
<reference evidence="11" key="1">
    <citation type="journal article" date="2019" name="Int. J. Syst. Evol. Microbiol.">
        <title>The Global Catalogue of Microorganisms (GCM) 10K type strain sequencing project: providing services to taxonomists for standard genome sequencing and annotation.</title>
        <authorList>
            <consortium name="The Broad Institute Genomics Platform"/>
            <consortium name="The Broad Institute Genome Sequencing Center for Infectious Disease"/>
            <person name="Wu L."/>
            <person name="Ma J."/>
        </authorList>
    </citation>
    <scope>NUCLEOTIDE SEQUENCE [LARGE SCALE GENOMIC DNA]</scope>
    <source>
        <strain evidence="11">JCM 17130</strain>
    </source>
</reference>
<evidence type="ECO:0000256" key="7">
    <source>
        <dbReference type="ARBA" id="ARBA00023136"/>
    </source>
</evidence>
<keyword evidence="2" id="KW-1003">Cell membrane</keyword>
<keyword evidence="3 10" id="KW-0328">Glycosyltransferase</keyword>
<proteinExistence type="predicted"/>
<evidence type="ECO:0000256" key="3">
    <source>
        <dbReference type="ARBA" id="ARBA00022676"/>
    </source>
</evidence>
<feature type="transmembrane region" description="Helical" evidence="9">
    <location>
        <begin position="477"/>
        <end position="498"/>
    </location>
</feature>
<feature type="transmembrane region" description="Helical" evidence="9">
    <location>
        <begin position="7"/>
        <end position="25"/>
    </location>
</feature>
<keyword evidence="7 9" id="KW-0472">Membrane</keyword>
<feature type="compositionally biased region" description="Basic and acidic residues" evidence="8">
    <location>
        <begin position="517"/>
        <end position="526"/>
    </location>
</feature>
<feature type="transmembrane region" description="Helical" evidence="9">
    <location>
        <begin position="402"/>
        <end position="422"/>
    </location>
</feature>
<feature type="transmembrane region" description="Helical" evidence="9">
    <location>
        <begin position="257"/>
        <end position="275"/>
    </location>
</feature>
<name>A0ABW4L1U7_9MICO</name>
<keyword evidence="4 10" id="KW-0808">Transferase</keyword>
<evidence type="ECO:0000256" key="1">
    <source>
        <dbReference type="ARBA" id="ARBA00004651"/>
    </source>
</evidence>
<feature type="region of interest" description="Disordered" evidence="8">
    <location>
        <begin position="507"/>
        <end position="526"/>
    </location>
</feature>
<evidence type="ECO:0000256" key="6">
    <source>
        <dbReference type="ARBA" id="ARBA00022989"/>
    </source>
</evidence>
<keyword evidence="11" id="KW-1185">Reference proteome</keyword>
<evidence type="ECO:0000256" key="5">
    <source>
        <dbReference type="ARBA" id="ARBA00022692"/>
    </source>
</evidence>
<dbReference type="GO" id="GO:0016757">
    <property type="term" value="F:glycosyltransferase activity"/>
    <property type="evidence" value="ECO:0007669"/>
    <property type="project" value="UniProtKB-KW"/>
</dbReference>
<gene>
    <name evidence="10" type="ORF">ACFSE6_04060</name>
</gene>
<dbReference type="InterPro" id="IPR050297">
    <property type="entry name" value="LipidA_mod_glycosyltrf_83"/>
</dbReference>
<dbReference type="EMBL" id="JBHUEE010000002">
    <property type="protein sequence ID" value="MFD1716994.1"/>
    <property type="molecule type" value="Genomic_DNA"/>
</dbReference>
<dbReference type="RefSeq" id="WP_388002437.1">
    <property type="nucleotide sequence ID" value="NZ_JBHUEE010000002.1"/>
</dbReference>
<feature type="transmembrane region" description="Helical" evidence="9">
    <location>
        <begin position="367"/>
        <end position="390"/>
    </location>
</feature>
<comment type="subcellular location">
    <subcellularLocation>
        <location evidence="1">Cell membrane</location>
        <topology evidence="1">Multi-pass membrane protein</topology>
    </subcellularLocation>
</comment>
<evidence type="ECO:0000256" key="8">
    <source>
        <dbReference type="SAM" id="MobiDB-lite"/>
    </source>
</evidence>
<feature type="transmembrane region" description="Helical" evidence="9">
    <location>
        <begin position="429"/>
        <end position="450"/>
    </location>
</feature>
<evidence type="ECO:0000256" key="4">
    <source>
        <dbReference type="ARBA" id="ARBA00022679"/>
    </source>
</evidence>
<dbReference type="EC" id="2.4.-.-" evidence="10"/>
<feature type="transmembrane region" description="Helical" evidence="9">
    <location>
        <begin position="221"/>
        <end position="245"/>
    </location>
</feature>